<protein>
    <submittedName>
        <fullName evidence="3">Peptidoglycan-binding lysin domain-containing protein</fullName>
    </submittedName>
</protein>
<dbReference type="Pfam" id="PF01476">
    <property type="entry name" value="LysM"/>
    <property type="match status" value="2"/>
</dbReference>
<feature type="region of interest" description="Disordered" evidence="1">
    <location>
        <begin position="89"/>
        <end position="148"/>
    </location>
</feature>
<proteinExistence type="predicted"/>
<dbReference type="AlphaFoldDB" id="I5C0S2"/>
<evidence type="ECO:0000259" key="2">
    <source>
        <dbReference type="PROSITE" id="PS51782"/>
    </source>
</evidence>
<dbReference type="CDD" id="cd00118">
    <property type="entry name" value="LysM"/>
    <property type="match status" value="2"/>
</dbReference>
<reference evidence="3 4" key="1">
    <citation type="submission" date="2012-05" db="EMBL/GenBank/DDBJ databases">
        <title>Genome sequence of Nitritalea halalkaliphila LW7.</title>
        <authorList>
            <person name="Jangir P.K."/>
            <person name="Singh A."/>
            <person name="Shivaji S."/>
            <person name="Sharma R."/>
        </authorList>
    </citation>
    <scope>NUCLEOTIDE SEQUENCE [LARGE SCALE GENOMIC DNA]</scope>
    <source>
        <strain evidence="3 4">LW7</strain>
    </source>
</reference>
<feature type="compositionally biased region" description="Pro residues" evidence="1">
    <location>
        <begin position="117"/>
        <end position="132"/>
    </location>
</feature>
<evidence type="ECO:0000313" key="3">
    <source>
        <dbReference type="EMBL" id="EIM75424.1"/>
    </source>
</evidence>
<gene>
    <name evidence="3" type="ORF">A3SI_13537</name>
</gene>
<feature type="compositionally biased region" description="Low complexity" evidence="1">
    <location>
        <begin position="102"/>
        <end position="116"/>
    </location>
</feature>
<organism evidence="3 4">
    <name type="scientific">Nitritalea halalkaliphila LW7</name>
    <dbReference type="NCBI Taxonomy" id="1189621"/>
    <lineage>
        <taxon>Bacteria</taxon>
        <taxon>Pseudomonadati</taxon>
        <taxon>Bacteroidota</taxon>
        <taxon>Cytophagia</taxon>
        <taxon>Cytophagales</taxon>
        <taxon>Cyclobacteriaceae</taxon>
        <taxon>Nitritalea</taxon>
    </lineage>
</organism>
<dbReference type="InterPro" id="IPR018392">
    <property type="entry name" value="LysM"/>
</dbReference>
<dbReference type="OrthoDB" id="977752at2"/>
<dbReference type="Proteomes" id="UP000005551">
    <property type="component" value="Unassembled WGS sequence"/>
</dbReference>
<dbReference type="RefSeq" id="WP_009055892.1">
    <property type="nucleotide sequence ID" value="NZ_AJYA01000030.1"/>
</dbReference>
<dbReference type="PROSITE" id="PS51782">
    <property type="entry name" value="LYSM"/>
    <property type="match status" value="2"/>
</dbReference>
<dbReference type="PANTHER" id="PTHR33734:SF22">
    <property type="entry name" value="MEMBRANE-BOUND LYTIC MUREIN TRANSGLYCOSYLASE D"/>
    <property type="match status" value="1"/>
</dbReference>
<dbReference type="Gene3D" id="3.10.350.10">
    <property type="entry name" value="LysM domain"/>
    <property type="match status" value="2"/>
</dbReference>
<feature type="compositionally biased region" description="Polar residues" evidence="1">
    <location>
        <begin position="139"/>
        <end position="148"/>
    </location>
</feature>
<accession>I5C0S2</accession>
<evidence type="ECO:0000256" key="1">
    <source>
        <dbReference type="SAM" id="MobiDB-lite"/>
    </source>
</evidence>
<dbReference type="STRING" id="1189621.A3SI_13537"/>
<evidence type="ECO:0000313" key="4">
    <source>
        <dbReference type="Proteomes" id="UP000005551"/>
    </source>
</evidence>
<feature type="domain" description="LysM" evidence="2">
    <location>
        <begin position="43"/>
        <end position="86"/>
    </location>
</feature>
<dbReference type="EMBL" id="AJYA01000030">
    <property type="protein sequence ID" value="EIM75424.1"/>
    <property type="molecule type" value="Genomic_DNA"/>
</dbReference>
<dbReference type="PANTHER" id="PTHR33734">
    <property type="entry name" value="LYSM DOMAIN-CONTAINING GPI-ANCHORED PROTEIN 2"/>
    <property type="match status" value="1"/>
</dbReference>
<comment type="caution">
    <text evidence="3">The sequence shown here is derived from an EMBL/GenBank/DDBJ whole genome shotgun (WGS) entry which is preliminary data.</text>
</comment>
<sequence length="189" mass="20916">MAAQLGMREGKFRRLNDLEKGAPIEAGVNYFTQRKRGRAEDAETHVVRAGESLWHVAQRYGIRLQRLEYLNRLKENEIRPGMVLNLRKRRGKNEAIRTQNVPADNRPAAPRQAAPAQPGPAPRPATSTPPPARTESPANGRTTHTVQQGDTLFGISRQYGISVEALKSWNGIGADNVIRVGQRLIVSAP</sequence>
<dbReference type="SUPFAM" id="SSF54106">
    <property type="entry name" value="LysM domain"/>
    <property type="match status" value="2"/>
</dbReference>
<feature type="domain" description="LysM" evidence="2">
    <location>
        <begin position="142"/>
        <end position="186"/>
    </location>
</feature>
<name>I5C0S2_9BACT</name>
<keyword evidence="4" id="KW-1185">Reference proteome</keyword>
<dbReference type="InterPro" id="IPR036779">
    <property type="entry name" value="LysM_dom_sf"/>
</dbReference>
<dbReference type="SMART" id="SM00257">
    <property type="entry name" value="LysM"/>
    <property type="match status" value="2"/>
</dbReference>